<dbReference type="AlphaFoldDB" id="A0A5B7DAT3"/>
<feature type="domain" description="PH" evidence="1">
    <location>
        <begin position="1"/>
        <end position="91"/>
    </location>
</feature>
<dbReference type="InterPro" id="IPR001849">
    <property type="entry name" value="PH_domain"/>
</dbReference>
<reference evidence="2" key="1">
    <citation type="submission" date="2019-05" db="EMBL/GenBank/DDBJ databases">
        <title>Another draft genome of Portunus trituberculatus and its Hox gene families provides insights of decapod evolution.</title>
        <authorList>
            <person name="Jeong J.-H."/>
            <person name="Song I."/>
            <person name="Kim S."/>
            <person name="Choi T."/>
            <person name="Kim D."/>
            <person name="Ryu S."/>
            <person name="Kim W."/>
        </authorList>
    </citation>
    <scope>NUCLEOTIDE SEQUENCE [LARGE SCALE GENOMIC DNA]</scope>
    <source>
        <tissue evidence="2">Muscle</tissue>
    </source>
</reference>
<gene>
    <name evidence="2" type="primary">plekha7</name>
    <name evidence="2" type="ORF">E2C01_011247</name>
</gene>
<dbReference type="PANTHER" id="PTHR12752:SF9">
    <property type="entry name" value="KRAMER, ISOFORM I"/>
    <property type="match status" value="1"/>
</dbReference>
<dbReference type="EMBL" id="VSRR010000673">
    <property type="protein sequence ID" value="MPC18367.1"/>
    <property type="molecule type" value="Genomic_DNA"/>
</dbReference>
<evidence type="ECO:0000313" key="3">
    <source>
        <dbReference type="Proteomes" id="UP000324222"/>
    </source>
</evidence>
<evidence type="ECO:0000313" key="2">
    <source>
        <dbReference type="EMBL" id="MPC18367.1"/>
    </source>
</evidence>
<dbReference type="SUPFAM" id="SSF50729">
    <property type="entry name" value="PH domain-like"/>
    <property type="match status" value="1"/>
</dbReference>
<dbReference type="Gene3D" id="2.30.29.30">
    <property type="entry name" value="Pleckstrin-homology domain (PH domain)/Phosphotyrosine-binding domain (PTB)"/>
    <property type="match status" value="1"/>
</dbReference>
<keyword evidence="3" id="KW-1185">Reference proteome</keyword>
<sequence length="128" mass="14460">MGGVDEGVGGGRRATVMLERKQRASQCPDEDKVLGSLPLPSFKISPVDSEDRVYRRHAFKAEHQNTRTYYFAAETKEQMTHWMNALSLASILQKDTRVLNSSVVCSVTFHVPCQSMCQRLKVQSKTLR</sequence>
<comment type="caution">
    <text evidence="2">The sequence shown here is derived from an EMBL/GenBank/DDBJ whole genome shotgun (WGS) entry which is preliminary data.</text>
</comment>
<dbReference type="PROSITE" id="PS50003">
    <property type="entry name" value="PH_DOMAIN"/>
    <property type="match status" value="1"/>
</dbReference>
<organism evidence="2 3">
    <name type="scientific">Portunus trituberculatus</name>
    <name type="common">Swimming crab</name>
    <name type="synonym">Neptunus trituberculatus</name>
    <dbReference type="NCBI Taxonomy" id="210409"/>
    <lineage>
        <taxon>Eukaryota</taxon>
        <taxon>Metazoa</taxon>
        <taxon>Ecdysozoa</taxon>
        <taxon>Arthropoda</taxon>
        <taxon>Crustacea</taxon>
        <taxon>Multicrustacea</taxon>
        <taxon>Malacostraca</taxon>
        <taxon>Eumalacostraca</taxon>
        <taxon>Eucarida</taxon>
        <taxon>Decapoda</taxon>
        <taxon>Pleocyemata</taxon>
        <taxon>Brachyura</taxon>
        <taxon>Eubrachyura</taxon>
        <taxon>Portunoidea</taxon>
        <taxon>Portunidae</taxon>
        <taxon>Portuninae</taxon>
        <taxon>Portunus</taxon>
    </lineage>
</organism>
<dbReference type="InterPro" id="IPR011993">
    <property type="entry name" value="PH-like_dom_sf"/>
</dbReference>
<protein>
    <submittedName>
        <fullName evidence="2">Pleckstrin y domain-containing family A member 7</fullName>
    </submittedName>
</protein>
<dbReference type="Pfam" id="PF00169">
    <property type="entry name" value="PH"/>
    <property type="match status" value="1"/>
</dbReference>
<evidence type="ECO:0000259" key="1">
    <source>
        <dbReference type="PROSITE" id="PS50003"/>
    </source>
</evidence>
<dbReference type="OrthoDB" id="43122at2759"/>
<dbReference type="PANTHER" id="PTHR12752">
    <property type="entry name" value="PHOSPHOINOSITOL 3-PHOSPHATE-BINDING PROTEIN"/>
    <property type="match status" value="1"/>
</dbReference>
<dbReference type="Proteomes" id="UP000324222">
    <property type="component" value="Unassembled WGS sequence"/>
</dbReference>
<accession>A0A5B7DAT3</accession>
<proteinExistence type="predicted"/>
<name>A0A5B7DAT3_PORTR</name>